<comment type="caution">
    <text evidence="3">The sequence shown here is derived from an EMBL/GenBank/DDBJ whole genome shotgun (WGS) entry which is preliminary data.</text>
</comment>
<feature type="region of interest" description="Disordered" evidence="1">
    <location>
        <begin position="36"/>
        <end position="248"/>
    </location>
</feature>
<feature type="signal peptide" evidence="2">
    <location>
        <begin position="1"/>
        <end position="24"/>
    </location>
</feature>
<feature type="compositionally biased region" description="Polar residues" evidence="1">
    <location>
        <begin position="42"/>
        <end position="53"/>
    </location>
</feature>
<feature type="compositionally biased region" description="Acidic residues" evidence="1">
    <location>
        <begin position="78"/>
        <end position="101"/>
    </location>
</feature>
<evidence type="ECO:0000256" key="2">
    <source>
        <dbReference type="SAM" id="SignalP"/>
    </source>
</evidence>
<feature type="compositionally biased region" description="Polar residues" evidence="1">
    <location>
        <begin position="119"/>
        <end position="160"/>
    </location>
</feature>
<protein>
    <submittedName>
        <fullName evidence="3">Mucin-associated surface protein (MASP), putative</fullName>
    </submittedName>
</protein>
<dbReference type="AlphaFoldDB" id="K2MYU1"/>
<dbReference type="EMBL" id="AHKC01010037">
    <property type="protein sequence ID" value="EKF32250.1"/>
    <property type="molecule type" value="Genomic_DNA"/>
</dbReference>
<feature type="compositionally biased region" description="Basic and acidic residues" evidence="1">
    <location>
        <begin position="233"/>
        <end position="245"/>
    </location>
</feature>
<feature type="compositionally biased region" description="Polar residues" evidence="1">
    <location>
        <begin position="169"/>
        <end position="184"/>
    </location>
</feature>
<evidence type="ECO:0000256" key="1">
    <source>
        <dbReference type="SAM" id="MobiDB-lite"/>
    </source>
</evidence>
<sequence length="291" mass="29350">MAMMMAGRVLLVCALCVLWCGAGGRCDGGGTAGIGNGGGGTPTESEQLETIPQGSADLNDASPGVKENVAPPSYPSKDDEDDDDDDDDDDEDGGTGDEEDAERGTEGKGGQGETVAVCSDSTKQNLSDVEQQTGQPIVSSGDISLSATQESNANLMQTAVTGKKETDENTTAGENALTTVNGRNTLPAGIAGGTPPPPKDGADSREQDGEDTTSEGNKNVPSPETAATPQSHRPKDAEVTGKDAKATTVTANTTDTTITQNSDGSTAASHTTSPLLFLFVVACAAAVVVAA</sequence>
<feature type="compositionally biased region" description="Polar residues" evidence="1">
    <location>
        <begin position="214"/>
        <end position="231"/>
    </location>
</feature>
<dbReference type="Proteomes" id="UP000007350">
    <property type="component" value="Unassembled WGS sequence"/>
</dbReference>
<evidence type="ECO:0000313" key="4">
    <source>
        <dbReference type="Proteomes" id="UP000007350"/>
    </source>
</evidence>
<keyword evidence="4" id="KW-1185">Reference proteome</keyword>
<reference evidence="3 4" key="1">
    <citation type="journal article" date="2012" name="BMC Genomics">
        <title>Comparative genomic analysis of human infective Trypanosoma cruzi lineages with the bat-restricted subspecies T. cruzi marinkellei.</title>
        <authorList>
            <person name="Franzen O."/>
            <person name="Talavera-Lopez C."/>
            <person name="Ochaya S."/>
            <person name="Butler C.E."/>
            <person name="Messenger L.A."/>
            <person name="Lewis M.D."/>
            <person name="Llewellyn M.S."/>
            <person name="Marinkelle C.J."/>
            <person name="Tyler K.M."/>
            <person name="Miles M.A."/>
            <person name="Andersson B."/>
        </authorList>
    </citation>
    <scope>NUCLEOTIDE SEQUENCE [LARGE SCALE GENOMIC DNA]</scope>
    <source>
        <strain evidence="3 4">B7</strain>
    </source>
</reference>
<proteinExistence type="predicted"/>
<feature type="chain" id="PRO_5003864898" evidence="2">
    <location>
        <begin position="25"/>
        <end position="291"/>
    </location>
</feature>
<keyword evidence="2" id="KW-0732">Signal</keyword>
<accession>K2MYU1</accession>
<name>K2MYU1_TRYCR</name>
<organism evidence="3 4">
    <name type="scientific">Trypanosoma cruzi marinkellei</name>
    <dbReference type="NCBI Taxonomy" id="85056"/>
    <lineage>
        <taxon>Eukaryota</taxon>
        <taxon>Discoba</taxon>
        <taxon>Euglenozoa</taxon>
        <taxon>Kinetoplastea</taxon>
        <taxon>Metakinetoplastina</taxon>
        <taxon>Trypanosomatida</taxon>
        <taxon>Trypanosomatidae</taxon>
        <taxon>Trypanosoma</taxon>
        <taxon>Schizotrypanum</taxon>
    </lineage>
</organism>
<gene>
    <name evidence="3" type="ORF">MOQ_003903</name>
</gene>
<evidence type="ECO:0000313" key="3">
    <source>
        <dbReference type="EMBL" id="EKF32250.1"/>
    </source>
</evidence>